<name>A0A0M0JK44_9EUKA</name>
<dbReference type="EMBL" id="JWZX01002815">
    <property type="protein sequence ID" value="KOO26707.1"/>
    <property type="molecule type" value="Genomic_DNA"/>
</dbReference>
<accession>A0A0M0JK44</accession>
<evidence type="ECO:0000259" key="1">
    <source>
        <dbReference type="Pfam" id="PF20670"/>
    </source>
</evidence>
<evidence type="ECO:0000313" key="2">
    <source>
        <dbReference type="EMBL" id="KOO26707.1"/>
    </source>
</evidence>
<reference evidence="4" key="2">
    <citation type="journal article" date="2015" name="PLoS Genet.">
        <title>Genome Sequence and Transcriptome Analyses of Chrysochromulina tobin: Metabolic Tools for Enhanced Algal Fitness in the Prominent Order Prymnesiales (Haptophyceae).</title>
        <authorList>
            <person name="Hovde B.T."/>
            <person name="Deodato C.R."/>
            <person name="Hunsperger H.M."/>
            <person name="Ryken S.A."/>
            <person name="Yost W."/>
            <person name="Jha R.K."/>
            <person name="Patterson J."/>
            <person name="Monnat R.J. Jr."/>
            <person name="Barlow S.B."/>
            <person name="Starkenburg S.R."/>
            <person name="Cattolico R.A."/>
        </authorList>
    </citation>
    <scope>NUCLEOTIDE SEQUENCE</scope>
    <source>
        <strain evidence="4">CCMP291</strain>
    </source>
</reference>
<evidence type="ECO:0000313" key="3">
    <source>
        <dbReference type="EMBL" id="KOO34802.1"/>
    </source>
</evidence>
<feature type="domain" description="DUF6816" evidence="1">
    <location>
        <begin position="9"/>
        <end position="96"/>
    </location>
</feature>
<comment type="caution">
    <text evidence="2">The sequence shown here is derived from an EMBL/GenBank/DDBJ whole genome shotgun (WGS) entry which is preliminary data.</text>
</comment>
<dbReference type="AlphaFoldDB" id="A0A0M0JK44"/>
<protein>
    <recommendedName>
        <fullName evidence="1">DUF6816 domain-containing protein</fullName>
    </recommendedName>
</protein>
<dbReference type="Proteomes" id="UP000037460">
    <property type="component" value="Unassembled WGS sequence"/>
</dbReference>
<reference evidence="2" key="1">
    <citation type="submission" date="2014-12" db="EMBL/GenBank/DDBJ databases">
        <title>Draft genome of the oleaginous, mixotrophic haptophyte, Chrysochromulina tobin.</title>
        <authorList>
            <person name="Hovde B.T."/>
            <person name="Starkenburg S.R."/>
            <person name="Cattolico R.A."/>
        </authorList>
    </citation>
    <scope>NUCLEOTIDE SEQUENCE</scope>
    <source>
        <strain evidence="2">CCMP291</strain>
    </source>
</reference>
<organism evidence="2 4">
    <name type="scientific">Chrysochromulina tobinii</name>
    <dbReference type="NCBI Taxonomy" id="1460289"/>
    <lineage>
        <taxon>Eukaryota</taxon>
        <taxon>Haptista</taxon>
        <taxon>Haptophyta</taxon>
        <taxon>Prymnesiophyceae</taxon>
        <taxon>Prymnesiales</taxon>
        <taxon>Chrysochromulinaceae</taxon>
        <taxon>Chrysochromulina</taxon>
    </lineage>
</organism>
<evidence type="ECO:0000313" key="4">
    <source>
        <dbReference type="Proteomes" id="UP000037460"/>
    </source>
</evidence>
<gene>
    <name evidence="2" type="ORF">Ctob_008675</name>
    <name evidence="3" type="ORF">Ctob_016231</name>
</gene>
<dbReference type="Pfam" id="PF20670">
    <property type="entry name" value="DUF6816"/>
    <property type="match status" value="1"/>
</dbReference>
<dbReference type="InterPro" id="IPR049213">
    <property type="entry name" value="DUF6816"/>
</dbReference>
<keyword evidence="4" id="KW-1185">Reference proteome</keyword>
<dbReference type="EMBL" id="JWZX01001085">
    <property type="protein sequence ID" value="KOO34802.1"/>
    <property type="molecule type" value="Genomic_DNA"/>
</dbReference>
<proteinExistence type="predicted"/>
<sequence>MAGKEPRLPSWLAGRWQAEQTLQRYSTPLGVQYIGAAGRPLAEAEASAAQTRAQIDKPVALELRWAVAPDGGAIEDRAFNARSRLDAFAGRQVVRSSTTCAEAGVDAPGIACTFVDFNGPIVQKQFVNSVKVALAAPPQAEGVFISSDIMRTILARRKVAGDTRDFPPLTVDSEVLLSLAPTGRDNAVGRVRLVEFLNPQAPLYFAAGGSSVSISDYSLTLTRVSDGWATG</sequence>
<dbReference type="OrthoDB" id="195555at2759"/>